<keyword evidence="12" id="KW-1185">Reference proteome</keyword>
<feature type="transmembrane region" description="Helical" evidence="7">
    <location>
        <begin position="12"/>
        <end position="32"/>
    </location>
</feature>
<proteinExistence type="inferred from homology"/>
<dbReference type="SUPFAM" id="SSF161098">
    <property type="entry name" value="MetI-like"/>
    <property type="match status" value="1"/>
</dbReference>
<evidence type="ECO:0000256" key="3">
    <source>
        <dbReference type="ARBA" id="ARBA00022475"/>
    </source>
</evidence>
<dbReference type="Pfam" id="PF12911">
    <property type="entry name" value="OppC_N"/>
    <property type="match status" value="1"/>
</dbReference>
<dbReference type="AlphaFoldDB" id="A0A0K9YPI7"/>
<feature type="transmembrane region" description="Helical" evidence="7">
    <location>
        <begin position="107"/>
        <end position="128"/>
    </location>
</feature>
<dbReference type="GO" id="GO:0005886">
    <property type="term" value="C:plasma membrane"/>
    <property type="evidence" value="ECO:0007669"/>
    <property type="project" value="UniProtKB-SubCell"/>
</dbReference>
<feature type="transmembrane region" description="Helical" evidence="7">
    <location>
        <begin position="134"/>
        <end position="154"/>
    </location>
</feature>
<reference evidence="11" key="1">
    <citation type="submission" date="2015-07" db="EMBL/GenBank/DDBJ databases">
        <title>Genome sequencing project for genomic taxonomy and phylogenomics of Bacillus-like bacteria.</title>
        <authorList>
            <person name="Liu B."/>
            <person name="Wang J."/>
            <person name="Zhu Y."/>
            <person name="Liu G."/>
            <person name="Chen Q."/>
            <person name="Chen Z."/>
            <person name="Lan J."/>
            <person name="Che J."/>
            <person name="Ge C."/>
            <person name="Shi H."/>
            <person name="Pan Z."/>
            <person name="Liu X."/>
        </authorList>
    </citation>
    <scope>NUCLEOTIDE SEQUENCE [LARGE SCALE GENOMIC DNA]</scope>
    <source>
        <strain evidence="11">DSM 9887</strain>
    </source>
</reference>
<evidence type="ECO:0000256" key="7">
    <source>
        <dbReference type="RuleBase" id="RU363032"/>
    </source>
</evidence>
<dbReference type="InterPro" id="IPR035906">
    <property type="entry name" value="MetI-like_sf"/>
</dbReference>
<dbReference type="Proteomes" id="UP000036834">
    <property type="component" value="Unassembled WGS sequence"/>
</dbReference>
<evidence type="ECO:0000256" key="5">
    <source>
        <dbReference type="ARBA" id="ARBA00022989"/>
    </source>
</evidence>
<dbReference type="GO" id="GO:0055085">
    <property type="term" value="P:transmembrane transport"/>
    <property type="evidence" value="ECO:0007669"/>
    <property type="project" value="InterPro"/>
</dbReference>
<keyword evidence="5 7" id="KW-1133">Transmembrane helix</keyword>
<evidence type="ECO:0000256" key="6">
    <source>
        <dbReference type="ARBA" id="ARBA00023136"/>
    </source>
</evidence>
<dbReference type="EMBL" id="LGIQ01000009">
    <property type="protein sequence ID" value="KNB70633.1"/>
    <property type="molecule type" value="Genomic_DNA"/>
</dbReference>
<dbReference type="InterPro" id="IPR000515">
    <property type="entry name" value="MetI-like"/>
</dbReference>
<dbReference type="EMBL" id="BJON01000014">
    <property type="protein sequence ID" value="GED69920.1"/>
    <property type="molecule type" value="Genomic_DNA"/>
</dbReference>
<feature type="transmembrane region" description="Helical" evidence="7">
    <location>
        <begin position="235"/>
        <end position="260"/>
    </location>
</feature>
<keyword evidence="2 7" id="KW-0813">Transport</keyword>
<name>A0A0K9YPI7_9BACL</name>
<dbReference type="CDD" id="cd06261">
    <property type="entry name" value="TM_PBP2"/>
    <property type="match status" value="1"/>
</dbReference>
<reference evidence="10" key="2">
    <citation type="submission" date="2015-07" db="EMBL/GenBank/DDBJ databases">
        <title>MeaNS - Measles Nucleotide Surveillance Program.</title>
        <authorList>
            <person name="Tran T."/>
            <person name="Druce J."/>
        </authorList>
    </citation>
    <scope>NUCLEOTIDE SEQUENCE</scope>
    <source>
        <strain evidence="10">DSM 9887</strain>
    </source>
</reference>
<evidence type="ECO:0000256" key="4">
    <source>
        <dbReference type="ARBA" id="ARBA00022692"/>
    </source>
</evidence>
<comment type="subcellular location">
    <subcellularLocation>
        <location evidence="1 7">Cell membrane</location>
        <topology evidence="1 7">Multi-pass membrane protein</topology>
    </subcellularLocation>
</comment>
<dbReference type="Gene3D" id="1.10.3720.10">
    <property type="entry name" value="MetI-like"/>
    <property type="match status" value="1"/>
</dbReference>
<dbReference type="RefSeq" id="WP_049739636.1">
    <property type="nucleotide sequence ID" value="NZ_BJON01000014.1"/>
</dbReference>
<dbReference type="Proteomes" id="UP000319578">
    <property type="component" value="Unassembled WGS sequence"/>
</dbReference>
<sequence>MRWNQLVRNKLFIIGGCLVALLLGLMVTSLFYTPYGPNDMNTAMRLAPPQASHWFGTDNFGRDIFSRIMEGTQTSFVIGLASVAIGLVIGLLIGSIAGYFGGWLDEILMRVIDAMLAFPGILLAIMLVSVFGPGFGNTIVALGIMSVPAFARIARSGFIQYKEFAFVKAAIARGAGSLRIISLHILPNITSPLIVASTMRFSGSILAEAGLSYLGLGVQPPDPSWGRMLKEAQPFIIGAPWYVFITGAVITAMVLGFNLLGDGMRDGYDLKR</sequence>
<evidence type="ECO:0000259" key="8">
    <source>
        <dbReference type="PROSITE" id="PS50928"/>
    </source>
</evidence>
<evidence type="ECO:0000313" key="12">
    <source>
        <dbReference type="Proteomes" id="UP000319578"/>
    </source>
</evidence>
<reference evidence="9 12" key="3">
    <citation type="submission" date="2019-06" db="EMBL/GenBank/DDBJ databases">
        <title>Whole genome shotgun sequence of Brevibacillus reuszeri NBRC 15719.</title>
        <authorList>
            <person name="Hosoyama A."/>
            <person name="Uohara A."/>
            <person name="Ohji S."/>
            <person name="Ichikawa N."/>
        </authorList>
    </citation>
    <scope>NUCLEOTIDE SEQUENCE [LARGE SCALE GENOMIC DNA]</scope>
    <source>
        <strain evidence="9 12">NBRC 15719</strain>
    </source>
</reference>
<evidence type="ECO:0000313" key="11">
    <source>
        <dbReference type="Proteomes" id="UP000036834"/>
    </source>
</evidence>
<dbReference type="PANTHER" id="PTHR43386:SF25">
    <property type="entry name" value="PEPTIDE ABC TRANSPORTER PERMEASE PROTEIN"/>
    <property type="match status" value="1"/>
</dbReference>
<evidence type="ECO:0000256" key="2">
    <source>
        <dbReference type="ARBA" id="ARBA00022448"/>
    </source>
</evidence>
<accession>A0A0K9YPI7</accession>
<protein>
    <submittedName>
        <fullName evidence="10">Peptide ABC transporter permease</fullName>
    </submittedName>
    <submittedName>
        <fullName evidence="9">Peptide ABC transporter substrate-binding protein</fullName>
    </submittedName>
</protein>
<keyword evidence="3" id="KW-1003">Cell membrane</keyword>
<dbReference type="Pfam" id="PF00528">
    <property type="entry name" value="BPD_transp_1"/>
    <property type="match status" value="1"/>
</dbReference>
<organism evidence="10 11">
    <name type="scientific">Brevibacillus reuszeri</name>
    <dbReference type="NCBI Taxonomy" id="54915"/>
    <lineage>
        <taxon>Bacteria</taxon>
        <taxon>Bacillati</taxon>
        <taxon>Bacillota</taxon>
        <taxon>Bacilli</taxon>
        <taxon>Bacillales</taxon>
        <taxon>Paenibacillaceae</taxon>
        <taxon>Brevibacillus</taxon>
    </lineage>
</organism>
<dbReference type="PANTHER" id="PTHR43386">
    <property type="entry name" value="OLIGOPEPTIDE TRANSPORT SYSTEM PERMEASE PROTEIN APPC"/>
    <property type="match status" value="1"/>
</dbReference>
<comment type="similarity">
    <text evidence="7">Belongs to the binding-protein-dependent transport system permease family.</text>
</comment>
<dbReference type="OrthoDB" id="9797472at2"/>
<dbReference type="STRING" id="54915.ADS79_17210"/>
<keyword evidence="6 7" id="KW-0472">Membrane</keyword>
<comment type="caution">
    <text evidence="10">The sequence shown here is derived from an EMBL/GenBank/DDBJ whole genome shotgun (WGS) entry which is preliminary data.</text>
</comment>
<evidence type="ECO:0000313" key="10">
    <source>
        <dbReference type="EMBL" id="KNB70633.1"/>
    </source>
</evidence>
<evidence type="ECO:0000256" key="1">
    <source>
        <dbReference type="ARBA" id="ARBA00004651"/>
    </source>
</evidence>
<feature type="domain" description="ABC transmembrane type-1" evidence="8">
    <location>
        <begin position="72"/>
        <end position="261"/>
    </location>
</feature>
<evidence type="ECO:0000313" key="9">
    <source>
        <dbReference type="EMBL" id="GED69920.1"/>
    </source>
</evidence>
<feature type="transmembrane region" description="Helical" evidence="7">
    <location>
        <begin position="76"/>
        <end position="100"/>
    </location>
</feature>
<dbReference type="InterPro" id="IPR025966">
    <property type="entry name" value="OppC_N"/>
</dbReference>
<gene>
    <name evidence="9" type="primary">oppC_5</name>
    <name evidence="10" type="ORF">ADS79_17210</name>
    <name evidence="9" type="ORF">BRE01_36220</name>
</gene>
<keyword evidence="4 7" id="KW-0812">Transmembrane</keyword>
<dbReference type="InterPro" id="IPR050366">
    <property type="entry name" value="BP-dependent_transpt_permease"/>
</dbReference>
<dbReference type="PATRIC" id="fig|54915.3.peg.2510"/>
<dbReference type="PROSITE" id="PS50928">
    <property type="entry name" value="ABC_TM1"/>
    <property type="match status" value="1"/>
</dbReference>